<dbReference type="Pfam" id="PF01730">
    <property type="entry name" value="UreF"/>
    <property type="match status" value="1"/>
</dbReference>
<dbReference type="GO" id="GO:0016151">
    <property type="term" value="F:nickel cation binding"/>
    <property type="evidence" value="ECO:0007669"/>
    <property type="project" value="InterPro"/>
</dbReference>
<gene>
    <name evidence="3" type="primary">ureF</name>
    <name evidence="3" type="ORF">CPIN18021_0530</name>
</gene>
<accession>A0A1S6U6M4</accession>
<sequence>MYTELFSAYLAFEFSLRSDYQGIEELCLKLRAIKSQKELREASEKLGSRLVKTLMRIDLNFDIKFFKELNENLNKKQIPICHSVAYGAICALAEVDKDYALNSFCFNTASTIVINAVKTVPISQMDGQRILFDIKDLIKDIVDNVKTLDKDEFGLSFAGVEISSMRHEYLYSRLYMS</sequence>
<dbReference type="Gene3D" id="1.10.4190.10">
    <property type="entry name" value="Urease accessory protein UreF"/>
    <property type="match status" value="1"/>
</dbReference>
<proteinExistence type="predicted"/>
<name>A0A1S6U6M4_9BACT</name>
<protein>
    <submittedName>
        <fullName evidence="3">Urease accessory protein UreF</fullName>
    </submittedName>
</protein>
<dbReference type="AlphaFoldDB" id="A0A1S6U6M4"/>
<evidence type="ECO:0000256" key="2">
    <source>
        <dbReference type="ARBA" id="ARBA00023186"/>
    </source>
</evidence>
<keyword evidence="4" id="KW-1185">Reference proteome</keyword>
<dbReference type="KEGG" id="cpin:CPIN18020_0525"/>
<dbReference type="EMBL" id="CP017258">
    <property type="protein sequence ID" value="AQW87363.1"/>
    <property type="molecule type" value="Genomic_DNA"/>
</dbReference>
<keyword evidence="2" id="KW-0143">Chaperone</keyword>
<dbReference type="PANTHER" id="PTHR33620">
    <property type="entry name" value="UREASE ACCESSORY PROTEIN F"/>
    <property type="match status" value="1"/>
</dbReference>
<evidence type="ECO:0000256" key="1">
    <source>
        <dbReference type="ARBA" id="ARBA00022988"/>
    </source>
</evidence>
<keyword evidence="1" id="KW-0996">Nickel insertion</keyword>
<dbReference type="InterPro" id="IPR038277">
    <property type="entry name" value="UreF_sf"/>
</dbReference>
<dbReference type="Proteomes" id="UP000190868">
    <property type="component" value="Chromosome"/>
</dbReference>
<evidence type="ECO:0000313" key="3">
    <source>
        <dbReference type="EMBL" id="AQW87363.1"/>
    </source>
</evidence>
<organism evidence="3 4">
    <name type="scientific">Campylobacter pinnipediorum subsp. caledonicus</name>
    <dbReference type="NCBI Taxonomy" id="1874362"/>
    <lineage>
        <taxon>Bacteria</taxon>
        <taxon>Pseudomonadati</taxon>
        <taxon>Campylobacterota</taxon>
        <taxon>Epsilonproteobacteria</taxon>
        <taxon>Campylobacterales</taxon>
        <taxon>Campylobacteraceae</taxon>
        <taxon>Campylobacter</taxon>
    </lineage>
</organism>
<reference evidence="4" key="1">
    <citation type="submission" date="2016-09" db="EMBL/GenBank/DDBJ databases">
        <title>Comparative genomics of the Campylobacter concisus group.</title>
        <authorList>
            <person name="Miller W.G."/>
            <person name="Yee E."/>
            <person name="Chapman M.H."/>
            <person name="Huynh S."/>
            <person name="Bono J.L."/>
            <person name="On S.L.W."/>
            <person name="StLeger J."/>
            <person name="Foster G."/>
            <person name="Parker C.T."/>
        </authorList>
    </citation>
    <scope>NUCLEOTIDE SEQUENCE [LARGE SCALE GENOMIC DNA]</scope>
    <source>
        <strain evidence="4">RM18021</strain>
    </source>
</reference>
<evidence type="ECO:0000313" key="4">
    <source>
        <dbReference type="Proteomes" id="UP000190868"/>
    </source>
</evidence>
<dbReference type="PANTHER" id="PTHR33620:SF1">
    <property type="entry name" value="UREASE ACCESSORY PROTEIN F"/>
    <property type="match status" value="1"/>
</dbReference>
<dbReference type="InterPro" id="IPR002639">
    <property type="entry name" value="UreF"/>
</dbReference>